<keyword evidence="4" id="KW-0808">Transferase</keyword>
<feature type="region of interest" description="Disordered" evidence="11">
    <location>
        <begin position="1"/>
        <end position="26"/>
    </location>
</feature>
<evidence type="ECO:0000313" key="15">
    <source>
        <dbReference type="Proteomes" id="UP000320762"/>
    </source>
</evidence>
<dbReference type="SUPFAM" id="SSF47769">
    <property type="entry name" value="SAM/Pointed domain"/>
    <property type="match status" value="1"/>
</dbReference>
<feature type="region of interest" description="Disordered" evidence="11">
    <location>
        <begin position="608"/>
        <end position="641"/>
    </location>
</feature>
<dbReference type="PROSITE" id="PS50011">
    <property type="entry name" value="PROTEIN_KINASE_DOM"/>
    <property type="match status" value="1"/>
</dbReference>
<dbReference type="InterPro" id="IPR011009">
    <property type="entry name" value="Kinase-like_dom_sf"/>
</dbReference>
<comment type="catalytic activity">
    <reaction evidence="9">
        <text>L-seryl-[protein] + ATP = O-phospho-L-seryl-[protein] + ADP + H(+)</text>
        <dbReference type="Rhea" id="RHEA:17989"/>
        <dbReference type="Rhea" id="RHEA-COMP:9863"/>
        <dbReference type="Rhea" id="RHEA-COMP:11604"/>
        <dbReference type="ChEBI" id="CHEBI:15378"/>
        <dbReference type="ChEBI" id="CHEBI:29999"/>
        <dbReference type="ChEBI" id="CHEBI:30616"/>
        <dbReference type="ChEBI" id="CHEBI:83421"/>
        <dbReference type="ChEBI" id="CHEBI:456216"/>
        <dbReference type="EC" id="2.7.11.25"/>
    </reaction>
</comment>
<keyword evidence="3" id="KW-0723">Serine/threonine-protein kinase</keyword>
<dbReference type="PROSITE" id="PS00107">
    <property type="entry name" value="PROTEIN_KINASE_ATP"/>
    <property type="match status" value="1"/>
</dbReference>
<comment type="caution">
    <text evidence="14">The sequence shown here is derived from an EMBL/GenBank/DDBJ whole genome shotgun (WGS) entry which is preliminary data.</text>
</comment>
<feature type="region of interest" description="Disordered" evidence="11">
    <location>
        <begin position="170"/>
        <end position="336"/>
    </location>
</feature>
<evidence type="ECO:0000256" key="8">
    <source>
        <dbReference type="ARBA" id="ARBA00047559"/>
    </source>
</evidence>
<evidence type="ECO:0000256" key="3">
    <source>
        <dbReference type="ARBA" id="ARBA00022527"/>
    </source>
</evidence>
<dbReference type="PROSITE" id="PS00108">
    <property type="entry name" value="PROTEIN_KINASE_ST"/>
    <property type="match status" value="1"/>
</dbReference>
<keyword evidence="7 10" id="KW-0067">ATP-binding</keyword>
<dbReference type="EC" id="2.7.11.25" evidence="2"/>
<dbReference type="SMART" id="SM00454">
    <property type="entry name" value="SAM"/>
    <property type="match status" value="1"/>
</dbReference>
<dbReference type="PANTHER" id="PTHR11584">
    <property type="entry name" value="SERINE/THREONINE PROTEIN KINASE"/>
    <property type="match status" value="1"/>
</dbReference>
<evidence type="ECO:0000256" key="6">
    <source>
        <dbReference type="ARBA" id="ARBA00022777"/>
    </source>
</evidence>
<sequence>MSAVASYTMADMQPSSPATPTFQTMQTPRSQMALNGIGIRGHTSPFPTTPTASHMNTFLEPPSGMSYADFIRTWNDTHVARWLTDIKCGGHAATFKDNDIRGDVLLELDQATLKEMGIASIGDRLRIVNAVKTLRQRSAAKAVTIQTPVLETNRTLRLDTDVTMPSIDIASPVSKHNSRGRPAPLQLSSQNRTDLPRVVQPPDSARMPPARPNVTPSSRLPPVPAASRLPHPEPAPPPAYTNQALPPAPTGQTTPQWAGYHLPTDPRSKLPTPSTGSSSRSTSPLPAFPSRSRTNTNPTSMHGRNGSLGVMSPTVATKLPPRPSTTNATPASSHPSIHSANTAVCIYQFAPHPPLHILWDAVPSTPAINANTTKPLIDIKSKILKFNLQVPDERTFNTYTIDVSKCAGGVEVIERVLKKAGKRSGSENKISAENVQTDGEGLFVDGWAVYKTGEALDPLTEAELLSYCHAPGDHPVREQGLTLRKATAKPRAQHGRFLSVSSAASGLRNTKRASTLSVLSGLGVHDTTSAPEDAPAPPSVDEVSSPLKRPSKLRHFFGQRPPSELITTHLTDAKVLARTARNSMMRMHTPSLSKRDSAAWNATLASRFSSSTVGSGSGSAGTRASMTSMAPPPPEKTLAAAPPAFTPEELPRMSISTEDGHSVPLSPEEEEGEAPKLLPPIPFPTESLSEGLENFTAGAEEGSRAARPLSRRMSYMTELRSKRDVSDTASLMTVDEITAEVESRSQKSRRESRMSRMTAESEYDDEEADEESDGSPDTEDWTEVEPDSQGESATLMESVYDEEEDEEDDEPKTMGGGEDDVKWIKGALIGAGSFGKVYLGMEAESGLLMAVKQVELPTGSAPNLERKKSMLSALEREIELLKDLQHVNIVQYLYSSLDEDHLNIFLEYVPGGSVTALLRNYGAFEEPLVKNFVRQILCGLDYLHERDIIHRDIKGANILVDNKGGVKISDFGISKKVEDTLSNSNRMHRPSLQGSVFWMAPEVVKQSGHTKKADIWSMGCLIVEMLTGEHPWAQLTQMQAIFKIGSSAKPSIPTDISAEAEEFLQRAFELDHEARPSAAECLQHLWLLTTKSTSALAKAAAKAAAASELNA</sequence>
<feature type="domain" description="Protein kinase" evidence="12">
    <location>
        <begin position="823"/>
        <end position="1087"/>
    </location>
</feature>
<feature type="compositionally biased region" description="Basic and acidic residues" evidence="11">
    <location>
        <begin position="741"/>
        <end position="754"/>
    </location>
</feature>
<reference evidence="14 15" key="1">
    <citation type="journal article" date="2019" name="New Phytol.">
        <title>Comparative genomics reveals unique wood-decay strategies and fruiting body development in the Schizophyllaceae.</title>
        <authorList>
            <person name="Almasi E."/>
            <person name="Sahu N."/>
            <person name="Krizsan K."/>
            <person name="Balint B."/>
            <person name="Kovacs G.M."/>
            <person name="Kiss B."/>
            <person name="Cseklye J."/>
            <person name="Drula E."/>
            <person name="Henrissat B."/>
            <person name="Nagy I."/>
            <person name="Chovatia M."/>
            <person name="Adam C."/>
            <person name="LaButti K."/>
            <person name="Lipzen A."/>
            <person name="Riley R."/>
            <person name="Grigoriev I.V."/>
            <person name="Nagy L.G."/>
        </authorList>
    </citation>
    <scope>NUCLEOTIDE SEQUENCE [LARGE SCALE GENOMIC DNA]</scope>
    <source>
        <strain evidence="14 15">NL-1724</strain>
    </source>
</reference>
<comment type="catalytic activity">
    <reaction evidence="8">
        <text>L-threonyl-[protein] + ATP = O-phospho-L-threonyl-[protein] + ADP + H(+)</text>
        <dbReference type="Rhea" id="RHEA:46608"/>
        <dbReference type="Rhea" id="RHEA-COMP:11060"/>
        <dbReference type="Rhea" id="RHEA-COMP:11605"/>
        <dbReference type="ChEBI" id="CHEBI:15378"/>
        <dbReference type="ChEBI" id="CHEBI:30013"/>
        <dbReference type="ChEBI" id="CHEBI:30616"/>
        <dbReference type="ChEBI" id="CHEBI:61977"/>
        <dbReference type="ChEBI" id="CHEBI:456216"/>
        <dbReference type="EC" id="2.7.11.25"/>
    </reaction>
</comment>
<evidence type="ECO:0000259" key="12">
    <source>
        <dbReference type="PROSITE" id="PS50011"/>
    </source>
</evidence>
<name>A0A550CCG0_9AGAR</name>
<dbReference type="InterPro" id="IPR001660">
    <property type="entry name" value="SAM"/>
</dbReference>
<dbReference type="SMART" id="SM01304">
    <property type="entry name" value="Ras_bdg_2"/>
    <property type="match status" value="1"/>
</dbReference>
<evidence type="ECO:0000256" key="7">
    <source>
        <dbReference type="ARBA" id="ARBA00022840"/>
    </source>
</evidence>
<feature type="compositionally biased region" description="Polar residues" evidence="11">
    <location>
        <begin position="240"/>
        <end position="256"/>
    </location>
</feature>
<dbReference type="GO" id="GO:0004709">
    <property type="term" value="F:MAP kinase kinase kinase activity"/>
    <property type="evidence" value="ECO:0007669"/>
    <property type="project" value="UniProtKB-EC"/>
</dbReference>
<dbReference type="FunFam" id="1.10.510.10:FF:000334">
    <property type="entry name" value="Serine/threonine-protein kinase STE11"/>
    <property type="match status" value="1"/>
</dbReference>
<feature type="compositionally biased region" description="Low complexity" evidence="11">
    <location>
        <begin position="271"/>
        <end position="284"/>
    </location>
</feature>
<dbReference type="Gene3D" id="1.10.150.50">
    <property type="entry name" value="Transcription Factor, Ets-1"/>
    <property type="match status" value="1"/>
</dbReference>
<feature type="compositionally biased region" description="Acidic residues" evidence="11">
    <location>
        <begin position="761"/>
        <end position="788"/>
    </location>
</feature>
<dbReference type="CDD" id="cd09534">
    <property type="entry name" value="SAM_Ste11_fungal"/>
    <property type="match status" value="1"/>
</dbReference>
<dbReference type="Pfam" id="PF00536">
    <property type="entry name" value="SAM_1"/>
    <property type="match status" value="1"/>
</dbReference>
<dbReference type="FunFam" id="3.30.200.20:FF:000387">
    <property type="entry name" value="Serine/threonine-protein kinase STE11"/>
    <property type="match status" value="1"/>
</dbReference>
<dbReference type="SMART" id="SM00220">
    <property type="entry name" value="S_TKc"/>
    <property type="match status" value="1"/>
</dbReference>
<dbReference type="OrthoDB" id="266718at2759"/>
<feature type="domain" description="SAM" evidence="13">
    <location>
        <begin position="74"/>
        <end position="137"/>
    </location>
</feature>
<dbReference type="EMBL" id="VDMD01000012">
    <property type="protein sequence ID" value="TRM62454.1"/>
    <property type="molecule type" value="Genomic_DNA"/>
</dbReference>
<dbReference type="STRING" id="97359.A0A550CCG0"/>
<evidence type="ECO:0000256" key="9">
    <source>
        <dbReference type="ARBA" id="ARBA00048329"/>
    </source>
</evidence>
<dbReference type="Pfam" id="PF00069">
    <property type="entry name" value="Pkinase"/>
    <property type="match status" value="1"/>
</dbReference>
<evidence type="ECO:0000259" key="13">
    <source>
        <dbReference type="PROSITE" id="PS50105"/>
    </source>
</evidence>
<feature type="compositionally biased region" description="Acidic residues" evidence="11">
    <location>
        <begin position="799"/>
        <end position="810"/>
    </location>
</feature>
<evidence type="ECO:0000256" key="1">
    <source>
        <dbReference type="ARBA" id="ARBA00006529"/>
    </source>
</evidence>
<dbReference type="InterPro" id="IPR008271">
    <property type="entry name" value="Ser/Thr_kinase_AS"/>
</dbReference>
<dbReference type="AlphaFoldDB" id="A0A550CCG0"/>
<keyword evidence="5 10" id="KW-0547">Nucleotide-binding</keyword>
<dbReference type="Proteomes" id="UP000320762">
    <property type="component" value="Unassembled WGS sequence"/>
</dbReference>
<organism evidence="14 15">
    <name type="scientific">Schizophyllum amplum</name>
    <dbReference type="NCBI Taxonomy" id="97359"/>
    <lineage>
        <taxon>Eukaryota</taxon>
        <taxon>Fungi</taxon>
        <taxon>Dikarya</taxon>
        <taxon>Basidiomycota</taxon>
        <taxon>Agaricomycotina</taxon>
        <taxon>Agaricomycetes</taxon>
        <taxon>Agaricomycetidae</taxon>
        <taxon>Agaricales</taxon>
        <taxon>Schizophyllaceae</taxon>
        <taxon>Schizophyllum</taxon>
    </lineage>
</organism>
<evidence type="ECO:0000256" key="10">
    <source>
        <dbReference type="PROSITE-ProRule" id="PRU10141"/>
    </source>
</evidence>
<protein>
    <recommendedName>
        <fullName evidence="2">mitogen-activated protein kinase kinase kinase</fullName>
        <ecNumber evidence="2">2.7.11.25</ecNumber>
    </recommendedName>
</protein>
<accession>A0A550CCG0</accession>
<dbReference type="PANTHER" id="PTHR11584:SF369">
    <property type="entry name" value="MITOGEN-ACTIVATED PROTEIN KINASE KINASE KINASE 19-RELATED"/>
    <property type="match status" value="1"/>
</dbReference>
<dbReference type="GO" id="GO:0005524">
    <property type="term" value="F:ATP binding"/>
    <property type="evidence" value="ECO:0007669"/>
    <property type="project" value="UniProtKB-UniRule"/>
</dbReference>
<dbReference type="Pfam" id="PF14847">
    <property type="entry name" value="Ras_bdg_2"/>
    <property type="match status" value="1"/>
</dbReference>
<dbReference type="SUPFAM" id="SSF56112">
    <property type="entry name" value="Protein kinase-like (PK-like)"/>
    <property type="match status" value="1"/>
</dbReference>
<feature type="region of interest" description="Disordered" evidence="11">
    <location>
        <begin position="736"/>
        <end position="818"/>
    </location>
</feature>
<dbReference type="PROSITE" id="PS50105">
    <property type="entry name" value="SAM_DOMAIN"/>
    <property type="match status" value="1"/>
</dbReference>
<dbReference type="InterPro" id="IPR029458">
    <property type="entry name" value="Ras-bd_By2"/>
</dbReference>
<keyword evidence="6" id="KW-0418">Kinase</keyword>
<feature type="compositionally biased region" description="Polar residues" evidence="11">
    <location>
        <begin position="13"/>
        <end position="26"/>
    </location>
</feature>
<dbReference type="InterPro" id="IPR013761">
    <property type="entry name" value="SAM/pointed_sf"/>
</dbReference>
<feature type="compositionally biased region" description="Polar residues" evidence="11">
    <location>
        <begin position="291"/>
        <end position="302"/>
    </location>
</feature>
<feature type="region of interest" description="Disordered" evidence="11">
    <location>
        <begin position="654"/>
        <end position="678"/>
    </location>
</feature>
<feature type="compositionally biased region" description="Low complexity" evidence="11">
    <location>
        <begin position="608"/>
        <end position="628"/>
    </location>
</feature>
<evidence type="ECO:0000256" key="11">
    <source>
        <dbReference type="SAM" id="MobiDB-lite"/>
    </source>
</evidence>
<evidence type="ECO:0000256" key="5">
    <source>
        <dbReference type="ARBA" id="ARBA00022741"/>
    </source>
</evidence>
<evidence type="ECO:0000256" key="4">
    <source>
        <dbReference type="ARBA" id="ARBA00022679"/>
    </source>
</evidence>
<comment type="similarity">
    <text evidence="1">Belongs to the protein kinase superfamily. STE Ser/Thr protein kinase family. MAP kinase kinase kinase subfamily.</text>
</comment>
<evidence type="ECO:0000256" key="2">
    <source>
        <dbReference type="ARBA" id="ARBA00012406"/>
    </source>
</evidence>
<dbReference type="Gene3D" id="1.10.510.10">
    <property type="entry name" value="Transferase(Phosphotransferase) domain 1"/>
    <property type="match status" value="1"/>
</dbReference>
<evidence type="ECO:0000313" key="14">
    <source>
        <dbReference type="EMBL" id="TRM62454.1"/>
    </source>
</evidence>
<gene>
    <name evidence="14" type="ORF">BD626DRAFT_594084</name>
</gene>
<feature type="compositionally biased region" description="Polar residues" evidence="11">
    <location>
        <begin position="324"/>
        <end position="336"/>
    </location>
</feature>
<dbReference type="InterPro" id="IPR000719">
    <property type="entry name" value="Prot_kinase_dom"/>
</dbReference>
<proteinExistence type="inferred from homology"/>
<dbReference type="InterPro" id="IPR017441">
    <property type="entry name" value="Protein_kinase_ATP_BS"/>
</dbReference>
<feature type="region of interest" description="Disordered" evidence="11">
    <location>
        <begin position="524"/>
        <end position="546"/>
    </location>
</feature>
<keyword evidence="15" id="KW-1185">Reference proteome</keyword>
<feature type="binding site" evidence="10">
    <location>
        <position position="852"/>
    </location>
    <ligand>
        <name>ATP</name>
        <dbReference type="ChEBI" id="CHEBI:30616"/>
    </ligand>
</feature>